<dbReference type="PANTHER" id="PTHR19288:SF46">
    <property type="entry name" value="HALOACID DEHALOGENASE-LIKE HYDROLASE DOMAIN-CONTAINING PROTEIN 2"/>
    <property type="match status" value="1"/>
</dbReference>
<evidence type="ECO:0000313" key="3">
    <source>
        <dbReference type="Proteomes" id="UP001363151"/>
    </source>
</evidence>
<keyword evidence="1" id="KW-1133">Transmembrane helix</keyword>
<dbReference type="InterPro" id="IPR023214">
    <property type="entry name" value="HAD_sf"/>
</dbReference>
<sequence>MPSSLADGYDCVVFDCDGVLWSGGETIAGAFATLDALERAGKKVYFMSNNSSRGLAEFRRVFEAHGLGRFVRDDARVWNSLTAARHWFEERGGGGAAYVVGAPALKAGVAAAGVRVVEPEPRRGAAPDELADMAIDPGVDSVVLGFDKNYGYFEVAYAVRCVLENGAKLVVTNRDFQFPAQRGLKMPGNGAFVAAVCAAARKEPDAVVAKPEPYVLRKIIEDAGCAPSRVLMVGDMWSDVVFAHGAGADAALVLSGVATAADGDAWTGAMAPDYVVADLTRLLDPAPPAAARRLKRALAKLGAALPWSHVACVAAGVAVAALVGRRRS</sequence>
<feature type="transmembrane region" description="Helical" evidence="1">
    <location>
        <begin position="304"/>
        <end position="324"/>
    </location>
</feature>
<gene>
    <name evidence="2" type="ORF">SO694_00009121</name>
</gene>
<dbReference type="SUPFAM" id="SSF56784">
    <property type="entry name" value="HAD-like"/>
    <property type="match status" value="1"/>
</dbReference>
<name>A0ABR1GEC0_AURAN</name>
<keyword evidence="3" id="KW-1185">Reference proteome</keyword>
<evidence type="ECO:0000256" key="1">
    <source>
        <dbReference type="SAM" id="Phobius"/>
    </source>
</evidence>
<dbReference type="Pfam" id="PF13344">
    <property type="entry name" value="Hydrolase_6"/>
    <property type="match status" value="1"/>
</dbReference>
<evidence type="ECO:0000313" key="2">
    <source>
        <dbReference type="EMBL" id="KAK7254233.1"/>
    </source>
</evidence>
<dbReference type="PIRSF" id="PIRSF000915">
    <property type="entry name" value="PGP-type_phosphatase"/>
    <property type="match status" value="1"/>
</dbReference>
<dbReference type="Pfam" id="PF13242">
    <property type="entry name" value="Hydrolase_like"/>
    <property type="match status" value="1"/>
</dbReference>
<dbReference type="PANTHER" id="PTHR19288">
    <property type="entry name" value="4-NITROPHENYLPHOSPHATASE-RELATED"/>
    <property type="match status" value="1"/>
</dbReference>
<keyword evidence="1" id="KW-0472">Membrane</keyword>
<keyword evidence="1" id="KW-0812">Transmembrane</keyword>
<organism evidence="2 3">
    <name type="scientific">Aureococcus anophagefferens</name>
    <name type="common">Harmful bloom alga</name>
    <dbReference type="NCBI Taxonomy" id="44056"/>
    <lineage>
        <taxon>Eukaryota</taxon>
        <taxon>Sar</taxon>
        <taxon>Stramenopiles</taxon>
        <taxon>Ochrophyta</taxon>
        <taxon>Pelagophyceae</taxon>
        <taxon>Pelagomonadales</taxon>
        <taxon>Pelagomonadaceae</taxon>
        <taxon>Aureococcus</taxon>
    </lineage>
</organism>
<accession>A0ABR1GEC0</accession>
<dbReference type="InterPro" id="IPR006357">
    <property type="entry name" value="HAD-SF_hydro_IIA"/>
</dbReference>
<dbReference type="NCBIfam" id="TIGR01460">
    <property type="entry name" value="HAD-SF-IIA"/>
    <property type="match status" value="1"/>
</dbReference>
<dbReference type="Gene3D" id="3.40.50.1000">
    <property type="entry name" value="HAD superfamily/HAD-like"/>
    <property type="match status" value="2"/>
</dbReference>
<protein>
    <submittedName>
        <fullName evidence="2">Phosphoglycolate phosphatase</fullName>
    </submittedName>
</protein>
<comment type="caution">
    <text evidence="2">The sequence shown here is derived from an EMBL/GenBank/DDBJ whole genome shotgun (WGS) entry which is preliminary data.</text>
</comment>
<reference evidence="2 3" key="1">
    <citation type="submission" date="2024-03" db="EMBL/GenBank/DDBJ databases">
        <title>Aureococcus anophagefferens CCMP1851 and Kratosvirus quantuckense: Draft genome of a second virus-susceptible host strain in the model system.</title>
        <authorList>
            <person name="Chase E."/>
            <person name="Truchon A.R."/>
            <person name="Schepens W."/>
            <person name="Wilhelm S.W."/>
        </authorList>
    </citation>
    <scope>NUCLEOTIDE SEQUENCE [LARGE SCALE GENOMIC DNA]</scope>
    <source>
        <strain evidence="2 3">CCMP1851</strain>
    </source>
</reference>
<proteinExistence type="predicted"/>
<dbReference type="EMBL" id="JBBJCI010000031">
    <property type="protein sequence ID" value="KAK7254233.1"/>
    <property type="molecule type" value="Genomic_DNA"/>
</dbReference>
<dbReference type="Proteomes" id="UP001363151">
    <property type="component" value="Unassembled WGS sequence"/>
</dbReference>
<dbReference type="InterPro" id="IPR036412">
    <property type="entry name" value="HAD-like_sf"/>
</dbReference>